<comment type="cofactor">
    <cofactor evidence="1">
        <name>a divalent metal cation</name>
        <dbReference type="ChEBI" id="CHEBI:60240"/>
    </cofactor>
</comment>
<evidence type="ECO:0000313" key="4">
    <source>
        <dbReference type="Proteomes" id="UP000623467"/>
    </source>
</evidence>
<keyword evidence="2" id="KW-0378">Hydrolase</keyword>
<dbReference type="Gene3D" id="3.90.950.10">
    <property type="match status" value="1"/>
</dbReference>
<evidence type="ECO:0000256" key="1">
    <source>
        <dbReference type="ARBA" id="ARBA00001968"/>
    </source>
</evidence>
<organism evidence="3 4">
    <name type="scientific">Mycena sanguinolenta</name>
    <dbReference type="NCBI Taxonomy" id="230812"/>
    <lineage>
        <taxon>Eukaryota</taxon>
        <taxon>Fungi</taxon>
        <taxon>Dikarya</taxon>
        <taxon>Basidiomycota</taxon>
        <taxon>Agaricomycotina</taxon>
        <taxon>Agaricomycetes</taxon>
        <taxon>Agaricomycetidae</taxon>
        <taxon>Agaricales</taxon>
        <taxon>Marasmiineae</taxon>
        <taxon>Mycenaceae</taxon>
        <taxon>Mycena</taxon>
    </lineage>
</organism>
<protein>
    <submittedName>
        <fullName evidence="3">Maf/Ham1-domain-containing protein</fullName>
    </submittedName>
</protein>
<dbReference type="InterPro" id="IPR029001">
    <property type="entry name" value="ITPase-like_fam"/>
</dbReference>
<sequence length="248" mass="26918">MSPNPILPHALKTPAIKKLAGKRVILASASPRRKDILSVFGIAPEIVPSTFEEDLSVGSFDNIYEYPVATASHKAVEVYERLVETDPENGPDLVIAADTVILTHAMPSTTQTSYEMLPGIKQELLEKPTSKEDNYRMLLDLNGGVCEVVTGLVIAAVYPVLTSPGYNIRAIDERSLVYFAENSRKLLEAYVESGEGLTVAGGFAIQGRGGALVRKVDGDYNNVVGFPAASFFRLLDLVLDEDSDFLNI</sequence>
<evidence type="ECO:0000313" key="3">
    <source>
        <dbReference type="EMBL" id="KAF7346308.1"/>
    </source>
</evidence>
<dbReference type="SUPFAM" id="SSF52972">
    <property type="entry name" value="ITPase-like"/>
    <property type="match status" value="1"/>
</dbReference>
<dbReference type="GO" id="GO:0047429">
    <property type="term" value="F:nucleoside triphosphate diphosphatase activity"/>
    <property type="evidence" value="ECO:0007669"/>
    <property type="project" value="InterPro"/>
</dbReference>
<dbReference type="Proteomes" id="UP000623467">
    <property type="component" value="Unassembled WGS sequence"/>
</dbReference>
<dbReference type="PIRSF" id="PIRSF006305">
    <property type="entry name" value="Maf"/>
    <property type="match status" value="1"/>
</dbReference>
<dbReference type="AlphaFoldDB" id="A0A8H6XQU1"/>
<dbReference type="HAMAP" id="MF_00528">
    <property type="entry name" value="Maf"/>
    <property type="match status" value="1"/>
</dbReference>
<comment type="caution">
    <text evidence="3">The sequence shown here is derived from an EMBL/GenBank/DDBJ whole genome shotgun (WGS) entry which is preliminary data.</text>
</comment>
<dbReference type="InterPro" id="IPR003697">
    <property type="entry name" value="Maf-like"/>
</dbReference>
<proteinExistence type="inferred from homology"/>
<dbReference type="EMBL" id="JACAZH010000019">
    <property type="protein sequence ID" value="KAF7346308.1"/>
    <property type="molecule type" value="Genomic_DNA"/>
</dbReference>
<accession>A0A8H6XQU1</accession>
<evidence type="ECO:0000256" key="2">
    <source>
        <dbReference type="ARBA" id="ARBA00022801"/>
    </source>
</evidence>
<reference evidence="3" key="1">
    <citation type="submission" date="2020-05" db="EMBL/GenBank/DDBJ databases">
        <title>Mycena genomes resolve the evolution of fungal bioluminescence.</title>
        <authorList>
            <person name="Tsai I.J."/>
        </authorList>
    </citation>
    <scope>NUCLEOTIDE SEQUENCE</scope>
    <source>
        <strain evidence="3">160909Yilan</strain>
    </source>
</reference>
<dbReference type="Pfam" id="PF02545">
    <property type="entry name" value="Maf"/>
    <property type="match status" value="1"/>
</dbReference>
<dbReference type="CDD" id="cd00555">
    <property type="entry name" value="Maf"/>
    <property type="match status" value="1"/>
</dbReference>
<dbReference type="OrthoDB" id="10267058at2759"/>
<gene>
    <name evidence="3" type="ORF">MSAN_01858300</name>
</gene>
<name>A0A8H6XQU1_9AGAR</name>
<dbReference type="PANTHER" id="PTHR43213:SF5">
    <property type="entry name" value="BIFUNCTIONAL DTTP_UTP PYROPHOSPHATASE_METHYLTRANSFERASE PROTEIN-RELATED"/>
    <property type="match status" value="1"/>
</dbReference>
<dbReference type="PANTHER" id="PTHR43213">
    <property type="entry name" value="BIFUNCTIONAL DTTP/UTP PYROPHOSPHATASE/METHYLTRANSFERASE PROTEIN-RELATED"/>
    <property type="match status" value="1"/>
</dbReference>
<keyword evidence="4" id="KW-1185">Reference proteome</keyword>